<feature type="domain" description="NADH-quinone oxidoreductase subunit D" evidence="8">
    <location>
        <begin position="156"/>
        <end position="444"/>
    </location>
</feature>
<keyword evidence="3 6" id="KW-0874">Quinone</keyword>
<keyword evidence="4 6" id="KW-1278">Translocase</keyword>
<evidence type="ECO:0000256" key="2">
    <source>
        <dbReference type="ARBA" id="ARBA00022448"/>
    </source>
</evidence>
<comment type="subunit">
    <text evidence="6">NDH-1 is composed of 14 different subunits. Subunits NuoB, C, D, E, F, and G constitute the peripheral sector of the complex.</text>
</comment>
<keyword evidence="6" id="KW-1003">Cell membrane</keyword>
<dbReference type="Pfam" id="PF00346">
    <property type="entry name" value="Complex1_49kDa"/>
    <property type="match status" value="1"/>
</dbReference>
<dbReference type="InterPro" id="IPR014029">
    <property type="entry name" value="NADH_UbQ_OxRdtase_49kDa_CS"/>
</dbReference>
<name>A0ABQ2NC10_9ACTN</name>
<keyword evidence="2 6" id="KW-0813">Transport</keyword>
<comment type="caution">
    <text evidence="9">The sequence shown here is derived from an EMBL/GenBank/DDBJ whole genome shotgun (WGS) entry which is preliminary data.</text>
</comment>
<comment type="subcellular location">
    <subcellularLocation>
        <location evidence="6">Cell membrane</location>
        <topology evidence="6">Peripheral membrane protein</topology>
        <orientation evidence="6">Cytoplasmic side</orientation>
    </subcellularLocation>
</comment>
<dbReference type="EC" id="7.1.1.-" evidence="6"/>
<reference evidence="10" key="1">
    <citation type="journal article" date="2019" name="Int. J. Syst. Evol. Microbiol.">
        <title>The Global Catalogue of Microorganisms (GCM) 10K type strain sequencing project: providing services to taxonomists for standard genome sequencing and annotation.</title>
        <authorList>
            <consortium name="The Broad Institute Genomics Platform"/>
            <consortium name="The Broad Institute Genome Sequencing Center for Infectious Disease"/>
            <person name="Wu L."/>
            <person name="Ma J."/>
        </authorList>
    </citation>
    <scope>NUCLEOTIDE SEQUENCE [LARGE SCALE GENOMIC DNA]</scope>
    <source>
        <strain evidence="10">CGMCC 4.7371</strain>
    </source>
</reference>
<dbReference type="PROSITE" id="PS00535">
    <property type="entry name" value="COMPLEX1_49K"/>
    <property type="match status" value="1"/>
</dbReference>
<dbReference type="RefSeq" id="WP_188784028.1">
    <property type="nucleotide sequence ID" value="NZ_BMNI01000004.1"/>
</dbReference>
<dbReference type="SUPFAM" id="SSF56762">
    <property type="entry name" value="HydB/Nqo4-like"/>
    <property type="match status" value="1"/>
</dbReference>
<keyword evidence="6" id="KW-0472">Membrane</keyword>
<proteinExistence type="inferred from homology"/>
<evidence type="ECO:0000256" key="4">
    <source>
        <dbReference type="ARBA" id="ARBA00022967"/>
    </source>
</evidence>
<evidence type="ECO:0000259" key="8">
    <source>
        <dbReference type="Pfam" id="PF00346"/>
    </source>
</evidence>
<gene>
    <name evidence="9" type="primary">nuoD2</name>
    <name evidence="6" type="synonym">nuoD</name>
    <name evidence="9" type="ORF">GCM10011584_21900</name>
</gene>
<keyword evidence="10" id="KW-1185">Reference proteome</keyword>
<evidence type="ECO:0000256" key="3">
    <source>
        <dbReference type="ARBA" id="ARBA00022719"/>
    </source>
</evidence>
<keyword evidence="5 6" id="KW-0520">NAD</keyword>
<dbReference type="HAMAP" id="MF_01358">
    <property type="entry name" value="NDH1_NuoD"/>
    <property type="match status" value="1"/>
</dbReference>
<dbReference type="EMBL" id="BMNI01000004">
    <property type="protein sequence ID" value="GGO90331.1"/>
    <property type="molecule type" value="Genomic_DNA"/>
</dbReference>
<dbReference type="InterPro" id="IPR029014">
    <property type="entry name" value="NiFe-Hase_large"/>
</dbReference>
<dbReference type="Proteomes" id="UP000655410">
    <property type="component" value="Unassembled WGS sequence"/>
</dbReference>
<evidence type="ECO:0000313" key="9">
    <source>
        <dbReference type="EMBL" id="GGO90331.1"/>
    </source>
</evidence>
<dbReference type="Gene3D" id="1.10.645.10">
    <property type="entry name" value="Cytochrome-c3 Hydrogenase, chain B"/>
    <property type="match status" value="1"/>
</dbReference>
<evidence type="ECO:0000256" key="1">
    <source>
        <dbReference type="ARBA" id="ARBA00005769"/>
    </source>
</evidence>
<sequence length="444" mass="48805">MTDPYAATSTETTEGRVFTVGGQDWDDFTDELNPDASERVVVNMGPQHPSTHGVLRLILELEGETVTEARCGIGYLHTGIEKNMEFRSWVQGVTFCTRMDYLSPFFNEATYCLGVERLLDIEDQVPEKAQVMRVLLMELNRISSHLVCIATGGMEIGALTVMTIGFRERELVLDLFELITGLRMNHAFIRPGGVAQDLPPGALDEIRSFVALMRKRLPEYAALCNANPIFKARLSGVGHLDLEGCLALGISGPVLRSAGYAWDLRKTSPYSGYEDYDFDVITWDTADAYGRFRVRLAEMEESLRIVEQAANRLADLEGAPVMVADKKIAWPSQLAIGADGMGNSLDHIRHIMGESMEALIHHFKLVTEGFRVPPGQAYVPIESPRGELGAHVVSDGGTRPFRVHFRDPSFTNLQATSVMSEGGAVADVIVAIASIDPVMGGVDR</sequence>
<accession>A0ABQ2NC10</accession>
<evidence type="ECO:0000256" key="7">
    <source>
        <dbReference type="RuleBase" id="RU003685"/>
    </source>
</evidence>
<evidence type="ECO:0000256" key="6">
    <source>
        <dbReference type="HAMAP-Rule" id="MF_01358"/>
    </source>
</evidence>
<dbReference type="PANTHER" id="PTHR11993">
    <property type="entry name" value="NADH-UBIQUINONE OXIDOREDUCTASE 49 KDA SUBUNIT"/>
    <property type="match status" value="1"/>
</dbReference>
<protein>
    <recommendedName>
        <fullName evidence="6">NADH-quinone oxidoreductase subunit D</fullName>
        <ecNumber evidence="6">7.1.1.-</ecNumber>
    </recommendedName>
    <alternativeName>
        <fullName evidence="6">NADH dehydrogenase I subunit D</fullName>
    </alternativeName>
    <alternativeName>
        <fullName evidence="6">NDH-1 subunit D</fullName>
    </alternativeName>
</protein>
<organism evidence="9 10">
    <name type="scientific">Nocardioides phosphati</name>
    <dbReference type="NCBI Taxonomy" id="1867775"/>
    <lineage>
        <taxon>Bacteria</taxon>
        <taxon>Bacillati</taxon>
        <taxon>Actinomycetota</taxon>
        <taxon>Actinomycetes</taxon>
        <taxon>Propionibacteriales</taxon>
        <taxon>Nocardioidaceae</taxon>
        <taxon>Nocardioides</taxon>
    </lineage>
</organism>
<dbReference type="InterPro" id="IPR001135">
    <property type="entry name" value="NADH_Q_OxRdtase_suD"/>
</dbReference>
<dbReference type="NCBIfam" id="NF004739">
    <property type="entry name" value="PRK06075.1"/>
    <property type="match status" value="1"/>
</dbReference>
<comment type="function">
    <text evidence="6">NDH-1 shuttles electrons from NADH, via FMN and iron-sulfur (Fe-S) centers, to quinones in the respiratory chain. The immediate electron acceptor for the enzyme in this species is believed to be a menaquinone. Couples the redox reaction to proton translocation (for every two electrons transferred, four hydrogen ions are translocated across the cytoplasmic membrane), and thus conserves the redox energy in a proton gradient.</text>
</comment>
<dbReference type="InterPro" id="IPR022885">
    <property type="entry name" value="NDH1_su_D/H"/>
</dbReference>
<evidence type="ECO:0000313" key="10">
    <source>
        <dbReference type="Proteomes" id="UP000655410"/>
    </source>
</evidence>
<dbReference type="NCBIfam" id="TIGR01962">
    <property type="entry name" value="NuoD"/>
    <property type="match status" value="1"/>
</dbReference>
<comment type="similarity">
    <text evidence="1 6 7">Belongs to the complex I 49 kDa subunit family.</text>
</comment>
<dbReference type="PANTHER" id="PTHR11993:SF10">
    <property type="entry name" value="NADH DEHYDROGENASE [UBIQUINONE] IRON-SULFUR PROTEIN 2, MITOCHONDRIAL"/>
    <property type="match status" value="1"/>
</dbReference>
<comment type="catalytic activity">
    <reaction evidence="6">
        <text>a quinone + NADH + 5 H(+)(in) = a quinol + NAD(+) + 4 H(+)(out)</text>
        <dbReference type="Rhea" id="RHEA:57888"/>
        <dbReference type="ChEBI" id="CHEBI:15378"/>
        <dbReference type="ChEBI" id="CHEBI:24646"/>
        <dbReference type="ChEBI" id="CHEBI:57540"/>
        <dbReference type="ChEBI" id="CHEBI:57945"/>
        <dbReference type="ChEBI" id="CHEBI:132124"/>
    </reaction>
</comment>
<evidence type="ECO:0000256" key="5">
    <source>
        <dbReference type="ARBA" id="ARBA00023027"/>
    </source>
</evidence>